<comment type="similarity">
    <text evidence="3 10">Belongs to the peptidase M24B family.</text>
</comment>
<dbReference type="Gene3D" id="3.90.230.10">
    <property type="entry name" value="Creatinase/methionine aminopeptidase superfamily"/>
    <property type="match status" value="1"/>
</dbReference>
<accession>A0A1I5B4E3</accession>
<sequence length="544" mass="61354">MKNVIILIITVCVSFFVKAQEGLPTDYLSAEFHKSRRDALRKSMPNNSVAVFFANPVRNRANDVDFVYHQDPDFYYLTGYKEPHAVLVVFSENQTNSEGTVYNELIYVQEKNPQAEQWTGKRLGIEGAKNKLGFDLAFNGSDFNKSGVEYSKFDKVLFNNFNNDYRDSKRNQADLHSLIEQFKEQANYDENTLPDPIKSRIYEMIKATDIENSANVAQNIGRALEYYPDLKNDKVIIDYAQATDSNRRLELKQQIIKIEQETPKSNLDTQMLSQLMAGLRQIKTEEELVLLTKAVRISAMGQREIMKAMHPNMSEMEIQGIHEFVYKKYGSEYEGYPSIVGAGNNGCVLHYIENTKMQVNNELVLMDLGAEYHGYSADVTRTIPANGTFTNEQKIIYDLVYKAQEAGIAAAKVGNGFNAADAASRAVIHKGLIDLGIAETDKEARQYFPHGTSHYLGLDVHDPGLYGAFQPNMVITVEPGIYIPDGSNCDKKWWGIAVRIEDDILITKDGPVNLSAEAPRTSHEIETLMKEKSALDDFVLPTLD</sequence>
<dbReference type="CDD" id="cd01087">
    <property type="entry name" value="Prolidase"/>
    <property type="match status" value="1"/>
</dbReference>
<dbReference type="EMBL" id="FOVN01000002">
    <property type="protein sequence ID" value="SFN69572.1"/>
    <property type="molecule type" value="Genomic_DNA"/>
</dbReference>
<dbReference type="AlphaFoldDB" id="A0A1I5B4E3"/>
<dbReference type="Proteomes" id="UP000198705">
    <property type="component" value="Unassembled WGS sequence"/>
</dbReference>
<comment type="catalytic activity">
    <reaction evidence="1">
        <text>Release of any N-terminal amino acid, including proline, that is linked to proline, even from a dipeptide or tripeptide.</text>
        <dbReference type="EC" id="3.4.11.9"/>
    </reaction>
</comment>
<gene>
    <name evidence="12" type="ORF">SAMN04487989_102484</name>
</gene>
<dbReference type="GO" id="GO:0070006">
    <property type="term" value="F:metalloaminopeptidase activity"/>
    <property type="evidence" value="ECO:0007669"/>
    <property type="project" value="InterPro"/>
</dbReference>
<evidence type="ECO:0000313" key="12">
    <source>
        <dbReference type="EMBL" id="SFN69572.1"/>
    </source>
</evidence>
<keyword evidence="8" id="KW-0482">Metalloprotease</keyword>
<keyword evidence="13" id="KW-1185">Reference proteome</keyword>
<reference evidence="13" key="1">
    <citation type="submission" date="2016-10" db="EMBL/GenBank/DDBJ databases">
        <authorList>
            <person name="Varghese N."/>
            <person name="Submissions S."/>
        </authorList>
    </citation>
    <scope>NUCLEOTIDE SEQUENCE [LARGE SCALE GENOMIC DNA]</scope>
    <source>
        <strain evidence="13">DSM 23925</strain>
    </source>
</reference>
<evidence type="ECO:0000256" key="8">
    <source>
        <dbReference type="ARBA" id="ARBA00023049"/>
    </source>
</evidence>
<dbReference type="SUPFAM" id="SSF55920">
    <property type="entry name" value="Creatinase/aminopeptidase"/>
    <property type="match status" value="1"/>
</dbReference>
<evidence type="ECO:0000256" key="4">
    <source>
        <dbReference type="ARBA" id="ARBA00012574"/>
    </source>
</evidence>
<dbReference type="STRING" id="649333.SAMN04487989_102484"/>
<dbReference type="GO" id="GO:0030145">
    <property type="term" value="F:manganese ion binding"/>
    <property type="evidence" value="ECO:0007669"/>
    <property type="project" value="InterPro"/>
</dbReference>
<dbReference type="OrthoDB" id="9806388at2"/>
<dbReference type="RefSeq" id="WP_092207460.1">
    <property type="nucleotide sequence ID" value="NZ_FOVN01000002.1"/>
</dbReference>
<evidence type="ECO:0000256" key="7">
    <source>
        <dbReference type="ARBA" id="ARBA00022801"/>
    </source>
</evidence>
<dbReference type="InterPro" id="IPR007865">
    <property type="entry name" value="Aminopep_P_N"/>
</dbReference>
<name>A0A1I5B4E3_9FLAO</name>
<proteinExistence type="inferred from homology"/>
<protein>
    <recommendedName>
        <fullName evidence="4">Xaa-Pro aminopeptidase</fullName>
        <ecNumber evidence="4">3.4.11.9</ecNumber>
    </recommendedName>
</protein>
<dbReference type="InterPro" id="IPR000994">
    <property type="entry name" value="Pept_M24"/>
</dbReference>
<keyword evidence="9" id="KW-0464">Manganese</keyword>
<evidence type="ECO:0000256" key="10">
    <source>
        <dbReference type="RuleBase" id="RU000590"/>
    </source>
</evidence>
<dbReference type="Gene3D" id="3.40.350.10">
    <property type="entry name" value="Creatinase/prolidase N-terminal domain"/>
    <property type="match status" value="1"/>
</dbReference>
<dbReference type="SMART" id="SM01011">
    <property type="entry name" value="AMP_N"/>
    <property type="match status" value="1"/>
</dbReference>
<dbReference type="PANTHER" id="PTHR43226:SF4">
    <property type="entry name" value="XAA-PRO AMINOPEPTIDASE 3"/>
    <property type="match status" value="1"/>
</dbReference>
<keyword evidence="12" id="KW-0031">Aminopeptidase</keyword>
<keyword evidence="6 10" id="KW-0479">Metal-binding</keyword>
<evidence type="ECO:0000256" key="3">
    <source>
        <dbReference type="ARBA" id="ARBA00008766"/>
    </source>
</evidence>
<comment type="cofactor">
    <cofactor evidence="2">
        <name>Mn(2+)</name>
        <dbReference type="ChEBI" id="CHEBI:29035"/>
    </cofactor>
</comment>
<dbReference type="InterPro" id="IPR036005">
    <property type="entry name" value="Creatinase/aminopeptidase-like"/>
</dbReference>
<evidence type="ECO:0000313" key="13">
    <source>
        <dbReference type="Proteomes" id="UP000198705"/>
    </source>
</evidence>
<evidence type="ECO:0000259" key="11">
    <source>
        <dbReference type="SMART" id="SM01011"/>
    </source>
</evidence>
<evidence type="ECO:0000256" key="1">
    <source>
        <dbReference type="ARBA" id="ARBA00001424"/>
    </source>
</evidence>
<keyword evidence="5" id="KW-0645">Protease</keyword>
<dbReference type="SUPFAM" id="SSF53092">
    <property type="entry name" value="Creatinase/prolidase N-terminal domain"/>
    <property type="match status" value="1"/>
</dbReference>
<evidence type="ECO:0000256" key="6">
    <source>
        <dbReference type="ARBA" id="ARBA00022723"/>
    </source>
</evidence>
<dbReference type="GO" id="GO:0006508">
    <property type="term" value="P:proteolysis"/>
    <property type="evidence" value="ECO:0007669"/>
    <property type="project" value="UniProtKB-KW"/>
</dbReference>
<dbReference type="Pfam" id="PF00557">
    <property type="entry name" value="Peptidase_M24"/>
    <property type="match status" value="1"/>
</dbReference>
<evidence type="ECO:0000256" key="2">
    <source>
        <dbReference type="ARBA" id="ARBA00001936"/>
    </source>
</evidence>
<evidence type="ECO:0000256" key="5">
    <source>
        <dbReference type="ARBA" id="ARBA00022670"/>
    </source>
</evidence>
<dbReference type="Pfam" id="PF05195">
    <property type="entry name" value="AMP_N"/>
    <property type="match status" value="1"/>
</dbReference>
<dbReference type="InterPro" id="IPR001131">
    <property type="entry name" value="Peptidase_M24B_aminopep-P_CS"/>
</dbReference>
<dbReference type="InterPro" id="IPR029149">
    <property type="entry name" value="Creatin/AminoP/Spt16_N"/>
</dbReference>
<dbReference type="EC" id="3.4.11.9" evidence="4"/>
<dbReference type="PROSITE" id="PS00491">
    <property type="entry name" value="PROLINE_PEPTIDASE"/>
    <property type="match status" value="1"/>
</dbReference>
<dbReference type="PANTHER" id="PTHR43226">
    <property type="entry name" value="XAA-PRO AMINOPEPTIDASE 3"/>
    <property type="match status" value="1"/>
</dbReference>
<organism evidence="12 13">
    <name type="scientific">Bizionia echini</name>
    <dbReference type="NCBI Taxonomy" id="649333"/>
    <lineage>
        <taxon>Bacteria</taxon>
        <taxon>Pseudomonadati</taxon>
        <taxon>Bacteroidota</taxon>
        <taxon>Flavobacteriia</taxon>
        <taxon>Flavobacteriales</taxon>
        <taxon>Flavobacteriaceae</taxon>
        <taxon>Bizionia</taxon>
    </lineage>
</organism>
<keyword evidence="7" id="KW-0378">Hydrolase</keyword>
<evidence type="ECO:0000256" key="9">
    <source>
        <dbReference type="ARBA" id="ARBA00023211"/>
    </source>
</evidence>
<dbReference type="InterPro" id="IPR052433">
    <property type="entry name" value="X-Pro_dipept-like"/>
</dbReference>
<feature type="domain" description="Aminopeptidase P N-terminal" evidence="11">
    <location>
        <begin position="28"/>
        <end position="174"/>
    </location>
</feature>